<comment type="caution">
    <text evidence="2">The sequence shown here is derived from an EMBL/GenBank/DDBJ whole genome shotgun (WGS) entry which is preliminary data.</text>
</comment>
<feature type="compositionally biased region" description="Low complexity" evidence="1">
    <location>
        <begin position="174"/>
        <end position="185"/>
    </location>
</feature>
<dbReference type="Proteomes" id="UP001153069">
    <property type="component" value="Unassembled WGS sequence"/>
</dbReference>
<protein>
    <submittedName>
        <fullName evidence="2">Uncharacterized protein</fullName>
    </submittedName>
</protein>
<evidence type="ECO:0000256" key="1">
    <source>
        <dbReference type="SAM" id="MobiDB-lite"/>
    </source>
</evidence>
<evidence type="ECO:0000313" key="2">
    <source>
        <dbReference type="EMBL" id="CAB9530112.1"/>
    </source>
</evidence>
<dbReference type="EMBL" id="CAICTM010002745">
    <property type="protein sequence ID" value="CAB9530112.1"/>
    <property type="molecule type" value="Genomic_DNA"/>
</dbReference>
<feature type="compositionally biased region" description="Polar residues" evidence="1">
    <location>
        <begin position="63"/>
        <end position="72"/>
    </location>
</feature>
<organism evidence="2 3">
    <name type="scientific">Seminavis robusta</name>
    <dbReference type="NCBI Taxonomy" id="568900"/>
    <lineage>
        <taxon>Eukaryota</taxon>
        <taxon>Sar</taxon>
        <taxon>Stramenopiles</taxon>
        <taxon>Ochrophyta</taxon>
        <taxon>Bacillariophyta</taxon>
        <taxon>Bacillariophyceae</taxon>
        <taxon>Bacillariophycidae</taxon>
        <taxon>Naviculales</taxon>
        <taxon>Naviculaceae</taxon>
        <taxon>Seminavis</taxon>
    </lineage>
</organism>
<sequence length="273" mass="29154">MAGTTTATERRPRPDMDVELSSGASNHKRPSNNNNNNKSRALPPVQQSRDLPADAQEEEEETPINSSSNSKPDSLPEFVTQTAGKVGVKPEQVESVTEKVLELIQQHAPPDVIKTISTKVPGADKYLGTPEAADENKPDDDDENKRKEEEEEGEEEDTNEDKPEEPKTRAGPSTTGDTTTDAAAAAEEEEDDAPPKSCLPSCLENLLNKATGGKGTDIAAITNLLSTAGVTPDKAAEIVKQLMAFLEDKAGKDTVQQITQKVPGLDKLIGGTS</sequence>
<reference evidence="2" key="1">
    <citation type="submission" date="2020-06" db="EMBL/GenBank/DDBJ databases">
        <authorList>
            <consortium name="Plant Systems Biology data submission"/>
        </authorList>
    </citation>
    <scope>NUCLEOTIDE SEQUENCE</scope>
    <source>
        <strain evidence="2">D6</strain>
    </source>
</reference>
<name>A0A9N8HY87_9STRA</name>
<evidence type="ECO:0000313" key="3">
    <source>
        <dbReference type="Proteomes" id="UP001153069"/>
    </source>
</evidence>
<gene>
    <name evidence="2" type="ORF">SEMRO_2747_G336170.1</name>
</gene>
<proteinExistence type="predicted"/>
<accession>A0A9N8HY87</accession>
<feature type="region of interest" description="Disordered" evidence="1">
    <location>
        <begin position="1"/>
        <end position="199"/>
    </location>
</feature>
<keyword evidence="3" id="KW-1185">Reference proteome</keyword>
<dbReference type="AlphaFoldDB" id="A0A9N8HY87"/>
<feature type="compositionally biased region" description="Acidic residues" evidence="1">
    <location>
        <begin position="149"/>
        <end position="159"/>
    </location>
</feature>